<dbReference type="AlphaFoldDB" id="A0A843WLN3"/>
<dbReference type="Proteomes" id="UP000652761">
    <property type="component" value="Unassembled WGS sequence"/>
</dbReference>
<evidence type="ECO:0000313" key="2">
    <source>
        <dbReference type="Proteomes" id="UP000652761"/>
    </source>
</evidence>
<reference evidence="1" key="1">
    <citation type="submission" date="2017-07" db="EMBL/GenBank/DDBJ databases">
        <title>Taro Niue Genome Assembly and Annotation.</title>
        <authorList>
            <person name="Atibalentja N."/>
            <person name="Keating K."/>
            <person name="Fields C.J."/>
        </authorList>
    </citation>
    <scope>NUCLEOTIDE SEQUENCE</scope>
    <source>
        <strain evidence="1">Niue_2</strain>
        <tissue evidence="1">Leaf</tissue>
    </source>
</reference>
<protein>
    <submittedName>
        <fullName evidence="1">Uncharacterized protein</fullName>
    </submittedName>
</protein>
<proteinExistence type="predicted"/>
<gene>
    <name evidence="1" type="ORF">Taro_036439</name>
</gene>
<keyword evidence="2" id="KW-1185">Reference proteome</keyword>
<organism evidence="1 2">
    <name type="scientific">Colocasia esculenta</name>
    <name type="common">Wild taro</name>
    <name type="synonym">Arum esculentum</name>
    <dbReference type="NCBI Taxonomy" id="4460"/>
    <lineage>
        <taxon>Eukaryota</taxon>
        <taxon>Viridiplantae</taxon>
        <taxon>Streptophyta</taxon>
        <taxon>Embryophyta</taxon>
        <taxon>Tracheophyta</taxon>
        <taxon>Spermatophyta</taxon>
        <taxon>Magnoliopsida</taxon>
        <taxon>Liliopsida</taxon>
        <taxon>Araceae</taxon>
        <taxon>Aroideae</taxon>
        <taxon>Colocasieae</taxon>
        <taxon>Colocasia</taxon>
    </lineage>
</organism>
<evidence type="ECO:0000313" key="1">
    <source>
        <dbReference type="EMBL" id="MQM03650.1"/>
    </source>
</evidence>
<dbReference type="EMBL" id="NMUH01003075">
    <property type="protein sequence ID" value="MQM03650.1"/>
    <property type="molecule type" value="Genomic_DNA"/>
</dbReference>
<accession>A0A843WLN3</accession>
<comment type="caution">
    <text evidence="1">The sequence shown here is derived from an EMBL/GenBank/DDBJ whole genome shotgun (WGS) entry which is preliminary data.</text>
</comment>
<sequence>MRLVRDARDDLIDTLRAQLVGTEAQLAEVCEALDALAIVPLLSFNIPCADLTCICAGASTSRGAPDLEITSLRDQLAAAVTRAEAAERDLSARSDELQSALTWEMRNSAEMTELS</sequence>
<name>A0A843WLN3_COLES</name>